<dbReference type="AlphaFoldDB" id="A0AA36C139"/>
<keyword evidence="2 8" id="KW-0812">Transmembrane</keyword>
<evidence type="ECO:0000256" key="5">
    <source>
        <dbReference type="ARBA" id="ARBA00023136"/>
    </source>
</evidence>
<dbReference type="SUPFAM" id="SSF81321">
    <property type="entry name" value="Family A G protein-coupled receptor-like"/>
    <property type="match status" value="1"/>
</dbReference>
<evidence type="ECO:0000256" key="4">
    <source>
        <dbReference type="ARBA" id="ARBA00023040"/>
    </source>
</evidence>
<keyword evidence="3 8" id="KW-1133">Transmembrane helix</keyword>
<dbReference type="InterPro" id="IPR000276">
    <property type="entry name" value="GPCR_Rhodpsn"/>
</dbReference>
<evidence type="ECO:0000256" key="1">
    <source>
        <dbReference type="ARBA" id="ARBA00004141"/>
    </source>
</evidence>
<evidence type="ECO:0000256" key="7">
    <source>
        <dbReference type="ARBA" id="ARBA00023224"/>
    </source>
</evidence>
<feature type="transmembrane region" description="Helical" evidence="8">
    <location>
        <begin position="39"/>
        <end position="62"/>
    </location>
</feature>
<evidence type="ECO:0000256" key="6">
    <source>
        <dbReference type="ARBA" id="ARBA00023170"/>
    </source>
</evidence>
<feature type="transmembrane region" description="Helical" evidence="8">
    <location>
        <begin position="68"/>
        <end position="93"/>
    </location>
</feature>
<organism evidence="10 11">
    <name type="scientific">Octopus vulgaris</name>
    <name type="common">Common octopus</name>
    <dbReference type="NCBI Taxonomy" id="6645"/>
    <lineage>
        <taxon>Eukaryota</taxon>
        <taxon>Metazoa</taxon>
        <taxon>Spiralia</taxon>
        <taxon>Lophotrochozoa</taxon>
        <taxon>Mollusca</taxon>
        <taxon>Cephalopoda</taxon>
        <taxon>Coleoidea</taxon>
        <taxon>Octopodiformes</taxon>
        <taxon>Octopoda</taxon>
        <taxon>Incirrata</taxon>
        <taxon>Octopodidae</taxon>
        <taxon>Octopus</taxon>
    </lineage>
</organism>
<dbReference type="GO" id="GO:0016020">
    <property type="term" value="C:membrane"/>
    <property type="evidence" value="ECO:0007669"/>
    <property type="project" value="UniProtKB-SubCell"/>
</dbReference>
<dbReference type="Proteomes" id="UP001162480">
    <property type="component" value="Chromosome 29"/>
</dbReference>
<dbReference type="Pfam" id="PF00001">
    <property type="entry name" value="7tm_1"/>
    <property type="match status" value="1"/>
</dbReference>
<evidence type="ECO:0000313" key="11">
    <source>
        <dbReference type="Proteomes" id="UP001162480"/>
    </source>
</evidence>
<accession>A0AA36C139</accession>
<name>A0AA36C139_OCTVU</name>
<dbReference type="Gene3D" id="1.20.1070.10">
    <property type="entry name" value="Rhodopsin 7-helix transmembrane proteins"/>
    <property type="match status" value="1"/>
</dbReference>
<dbReference type="PANTHER" id="PTHR24240">
    <property type="entry name" value="OPSIN"/>
    <property type="match status" value="1"/>
</dbReference>
<proteinExistence type="predicted"/>
<evidence type="ECO:0000256" key="2">
    <source>
        <dbReference type="ARBA" id="ARBA00022692"/>
    </source>
</evidence>
<dbReference type="InterPro" id="IPR050125">
    <property type="entry name" value="GPCR_opsins"/>
</dbReference>
<evidence type="ECO:0000256" key="8">
    <source>
        <dbReference type="SAM" id="Phobius"/>
    </source>
</evidence>
<dbReference type="GO" id="GO:0004930">
    <property type="term" value="F:G protein-coupled receptor activity"/>
    <property type="evidence" value="ECO:0007669"/>
    <property type="project" value="UniProtKB-KW"/>
</dbReference>
<dbReference type="InterPro" id="IPR017452">
    <property type="entry name" value="GPCR_Rhodpsn_7TM"/>
</dbReference>
<reference evidence="10" key="1">
    <citation type="submission" date="2023-08" db="EMBL/GenBank/DDBJ databases">
        <authorList>
            <person name="Alioto T."/>
            <person name="Alioto T."/>
            <person name="Gomez Garrido J."/>
        </authorList>
    </citation>
    <scope>NUCLEOTIDE SEQUENCE</scope>
</reference>
<sequence>MLTIGYSYIRIFWTVHKKSHSNQMTQINSRIETKVAKTIFFVTLAFLASWMPYAIVSLLFVLGYHSNIVTPAAEISCAVLAKCSVIWNPLIYVMTNNQLKKSMLETVRSVCMYLGCNRKWYGENNDENDGKDENLEMVKGSRKRRSIRRREEISYNTEFSVASKTRIVHHPEDVAMLEEAVMVAKRSPRLGVTASFQPTLSRIINEETCSESERCDEDMTCV</sequence>
<gene>
    <name evidence="10" type="ORF">OCTVUL_1B017420</name>
</gene>
<feature type="domain" description="G-protein coupled receptors family 1 profile" evidence="9">
    <location>
        <begin position="1"/>
        <end position="92"/>
    </location>
</feature>
<keyword evidence="11" id="KW-1185">Reference proteome</keyword>
<keyword evidence="7" id="KW-0807">Transducer</keyword>
<protein>
    <submittedName>
        <fullName evidence="10">Melanopsin-A-like</fullName>
    </submittedName>
</protein>
<keyword evidence="5 8" id="KW-0472">Membrane</keyword>
<evidence type="ECO:0000313" key="10">
    <source>
        <dbReference type="EMBL" id="CAI9744030.1"/>
    </source>
</evidence>
<dbReference type="PRINTS" id="PR00237">
    <property type="entry name" value="GPCRRHODOPSN"/>
</dbReference>
<dbReference type="PROSITE" id="PS50262">
    <property type="entry name" value="G_PROTEIN_RECEP_F1_2"/>
    <property type="match status" value="1"/>
</dbReference>
<comment type="subcellular location">
    <subcellularLocation>
        <location evidence="1">Membrane</location>
        <topology evidence="1">Multi-pass membrane protein</topology>
    </subcellularLocation>
</comment>
<keyword evidence="4" id="KW-0297">G-protein coupled receptor</keyword>
<keyword evidence="6" id="KW-0675">Receptor</keyword>
<dbReference type="EMBL" id="OX597842">
    <property type="protein sequence ID" value="CAI9744030.1"/>
    <property type="molecule type" value="Genomic_DNA"/>
</dbReference>
<evidence type="ECO:0000256" key="3">
    <source>
        <dbReference type="ARBA" id="ARBA00022989"/>
    </source>
</evidence>
<evidence type="ECO:0000259" key="9">
    <source>
        <dbReference type="PROSITE" id="PS50262"/>
    </source>
</evidence>